<name>I1BTI6_RHIO9</name>
<dbReference type="AlphaFoldDB" id="I1BTI6"/>
<evidence type="ECO:0000313" key="1">
    <source>
        <dbReference type="EMBL" id="EIE79516.1"/>
    </source>
</evidence>
<reference evidence="1 2" key="1">
    <citation type="journal article" date="2009" name="PLoS Genet.">
        <title>Genomic analysis of the basal lineage fungus Rhizopus oryzae reveals a whole-genome duplication.</title>
        <authorList>
            <person name="Ma L.-J."/>
            <person name="Ibrahim A.S."/>
            <person name="Skory C."/>
            <person name="Grabherr M.G."/>
            <person name="Burger G."/>
            <person name="Butler M."/>
            <person name="Elias M."/>
            <person name="Idnurm A."/>
            <person name="Lang B.F."/>
            <person name="Sone T."/>
            <person name="Abe A."/>
            <person name="Calvo S.E."/>
            <person name="Corrochano L.M."/>
            <person name="Engels R."/>
            <person name="Fu J."/>
            <person name="Hansberg W."/>
            <person name="Kim J.-M."/>
            <person name="Kodira C.D."/>
            <person name="Koehrsen M.J."/>
            <person name="Liu B."/>
            <person name="Miranda-Saavedra D."/>
            <person name="O'Leary S."/>
            <person name="Ortiz-Castellanos L."/>
            <person name="Poulter R."/>
            <person name="Rodriguez-Romero J."/>
            <person name="Ruiz-Herrera J."/>
            <person name="Shen Y.-Q."/>
            <person name="Zeng Q."/>
            <person name="Galagan J."/>
            <person name="Birren B.W."/>
            <person name="Cuomo C.A."/>
            <person name="Wickes B.L."/>
        </authorList>
    </citation>
    <scope>NUCLEOTIDE SEQUENCE [LARGE SCALE GENOMIC DNA]</scope>
    <source>
        <strain evidence="2">RA 99-880 / ATCC MYA-4621 / FGSC 9543 / NRRL 43880</strain>
    </source>
</reference>
<organism evidence="1 2">
    <name type="scientific">Rhizopus delemar (strain RA 99-880 / ATCC MYA-4621 / FGSC 9543 / NRRL 43880)</name>
    <name type="common">Mucormycosis agent</name>
    <name type="synonym">Rhizopus arrhizus var. delemar</name>
    <dbReference type="NCBI Taxonomy" id="246409"/>
    <lineage>
        <taxon>Eukaryota</taxon>
        <taxon>Fungi</taxon>
        <taxon>Fungi incertae sedis</taxon>
        <taxon>Mucoromycota</taxon>
        <taxon>Mucoromycotina</taxon>
        <taxon>Mucoromycetes</taxon>
        <taxon>Mucorales</taxon>
        <taxon>Mucorineae</taxon>
        <taxon>Rhizopodaceae</taxon>
        <taxon>Rhizopus</taxon>
    </lineage>
</organism>
<dbReference type="VEuPathDB" id="FungiDB:RO3G_04221"/>
<sequence length="93" mass="10200">MSAGLHCLLFVMEHGSYDSANIPNTRAKTTIILNAISDYGVVQIKIERSGAPVLLKERNIIGSTQTARNAEDRTVTDYYNFIINALGILCQQG</sequence>
<evidence type="ECO:0000313" key="2">
    <source>
        <dbReference type="Proteomes" id="UP000009138"/>
    </source>
</evidence>
<keyword evidence="2" id="KW-1185">Reference proteome</keyword>
<proteinExistence type="predicted"/>
<dbReference type="Proteomes" id="UP000009138">
    <property type="component" value="Unassembled WGS sequence"/>
</dbReference>
<gene>
    <name evidence="1" type="ORF">RO3G_04221</name>
</gene>
<dbReference type="RefSeq" id="XP_067514912.1">
    <property type="nucleotide sequence ID" value="XM_067658811.1"/>
</dbReference>
<protein>
    <submittedName>
        <fullName evidence="1">Uncharacterized protein</fullName>
    </submittedName>
</protein>
<accession>I1BTI6</accession>
<dbReference type="EMBL" id="CH476734">
    <property type="protein sequence ID" value="EIE79516.1"/>
    <property type="molecule type" value="Genomic_DNA"/>
</dbReference>
<dbReference type="InParanoid" id="I1BTI6"/>
<dbReference type="GeneID" id="93611192"/>